<keyword evidence="2" id="KW-0645">Protease</keyword>
<keyword evidence="7" id="KW-1185">Reference proteome</keyword>
<evidence type="ECO:0000256" key="3">
    <source>
        <dbReference type="ARBA" id="ARBA00022801"/>
    </source>
</evidence>
<dbReference type="AlphaFoldDB" id="A0A9D5M030"/>
<accession>A0A9D5M030</accession>
<dbReference type="Gene3D" id="3.90.1720.10">
    <property type="entry name" value="endopeptidase domain like (from Nostoc punctiforme)"/>
    <property type="match status" value="1"/>
</dbReference>
<organism evidence="6 7">
    <name type="scientific">Ructibacterium gallinarum</name>
    <dbReference type="NCBI Taxonomy" id="2779355"/>
    <lineage>
        <taxon>Bacteria</taxon>
        <taxon>Bacillati</taxon>
        <taxon>Bacillota</taxon>
        <taxon>Clostridia</taxon>
        <taxon>Eubacteriales</taxon>
        <taxon>Oscillospiraceae</taxon>
        <taxon>Ructibacterium</taxon>
    </lineage>
</organism>
<gene>
    <name evidence="6" type="ORF">INF28_04795</name>
</gene>
<keyword evidence="4" id="KW-0788">Thiol protease</keyword>
<dbReference type="InterPro" id="IPR051202">
    <property type="entry name" value="Peptidase_C40"/>
</dbReference>
<comment type="similarity">
    <text evidence="1">Belongs to the peptidase C40 family.</text>
</comment>
<evidence type="ECO:0000256" key="1">
    <source>
        <dbReference type="ARBA" id="ARBA00007074"/>
    </source>
</evidence>
<dbReference type="EMBL" id="JADCKB010000007">
    <property type="protein sequence ID" value="MBE5039780.1"/>
    <property type="molecule type" value="Genomic_DNA"/>
</dbReference>
<dbReference type="Proteomes" id="UP000806542">
    <property type="component" value="Unassembled WGS sequence"/>
</dbReference>
<protein>
    <submittedName>
        <fullName evidence="6">C40 family peptidase</fullName>
    </submittedName>
</protein>
<dbReference type="InterPro" id="IPR038765">
    <property type="entry name" value="Papain-like_cys_pep_sf"/>
</dbReference>
<dbReference type="PANTHER" id="PTHR47053">
    <property type="entry name" value="MUREIN DD-ENDOPEPTIDASE MEPH-RELATED"/>
    <property type="match status" value="1"/>
</dbReference>
<evidence type="ECO:0000313" key="7">
    <source>
        <dbReference type="Proteomes" id="UP000806542"/>
    </source>
</evidence>
<dbReference type="GO" id="GO:0006508">
    <property type="term" value="P:proteolysis"/>
    <property type="evidence" value="ECO:0007669"/>
    <property type="project" value="UniProtKB-KW"/>
</dbReference>
<reference evidence="6" key="1">
    <citation type="submission" date="2020-10" db="EMBL/GenBank/DDBJ databases">
        <title>ChiBAC.</title>
        <authorList>
            <person name="Zenner C."/>
            <person name="Hitch T.C.A."/>
            <person name="Clavel T."/>
        </authorList>
    </citation>
    <scope>NUCLEOTIDE SEQUENCE</scope>
    <source>
        <strain evidence="6">DSM 107454</strain>
    </source>
</reference>
<dbReference type="PANTHER" id="PTHR47053:SF1">
    <property type="entry name" value="MUREIN DD-ENDOPEPTIDASE MEPH-RELATED"/>
    <property type="match status" value="1"/>
</dbReference>
<proteinExistence type="inferred from homology"/>
<dbReference type="Pfam" id="PF00877">
    <property type="entry name" value="NLPC_P60"/>
    <property type="match status" value="1"/>
</dbReference>
<evidence type="ECO:0000313" key="6">
    <source>
        <dbReference type="EMBL" id="MBE5039780.1"/>
    </source>
</evidence>
<evidence type="ECO:0000259" key="5">
    <source>
        <dbReference type="PROSITE" id="PS51935"/>
    </source>
</evidence>
<dbReference type="SUPFAM" id="SSF54001">
    <property type="entry name" value="Cysteine proteinases"/>
    <property type="match status" value="1"/>
</dbReference>
<keyword evidence="3" id="KW-0378">Hydrolase</keyword>
<evidence type="ECO:0000256" key="2">
    <source>
        <dbReference type="ARBA" id="ARBA00022670"/>
    </source>
</evidence>
<sequence>MGTYVKVNWIEPGWVNVAYNGDGLMGYVPSDYFTVYEGTIPEVTTTGGQAAVEVAKQFLGVPYVYGGTSPRGFDCSGLMQYVYAQLGYSINRVAADQMKNGIAVSREQLMPGDLVGFYSSPGGGYVGHIGMYVGDGMMIHAPHTGDVVKYTSIDSAYYSSRFAGGRRIIY</sequence>
<feature type="domain" description="NlpC/P60" evidence="5">
    <location>
        <begin position="45"/>
        <end position="169"/>
    </location>
</feature>
<dbReference type="GO" id="GO:0008234">
    <property type="term" value="F:cysteine-type peptidase activity"/>
    <property type="evidence" value="ECO:0007669"/>
    <property type="project" value="UniProtKB-KW"/>
</dbReference>
<dbReference type="PROSITE" id="PS51935">
    <property type="entry name" value="NLPC_P60"/>
    <property type="match status" value="1"/>
</dbReference>
<name>A0A9D5M030_9FIRM</name>
<dbReference type="InterPro" id="IPR000064">
    <property type="entry name" value="NLP_P60_dom"/>
</dbReference>
<evidence type="ECO:0000256" key="4">
    <source>
        <dbReference type="ARBA" id="ARBA00022807"/>
    </source>
</evidence>
<comment type="caution">
    <text evidence="6">The sequence shown here is derived from an EMBL/GenBank/DDBJ whole genome shotgun (WGS) entry which is preliminary data.</text>
</comment>